<dbReference type="EMBL" id="SRLO01000165">
    <property type="protein sequence ID" value="TNN70232.1"/>
    <property type="molecule type" value="Genomic_DNA"/>
</dbReference>
<accession>A0A4Z2HZ52</accession>
<sequence length="62" mass="7137">MACTISPPTLPSGYTYRVMRYRQPTVVVLKQPAISNQDSRKSQDIVQGLRTWRECLFPLEIP</sequence>
<comment type="caution">
    <text evidence="1">The sequence shown here is derived from an EMBL/GenBank/DDBJ whole genome shotgun (WGS) entry which is preliminary data.</text>
</comment>
<dbReference type="Proteomes" id="UP000314294">
    <property type="component" value="Unassembled WGS sequence"/>
</dbReference>
<gene>
    <name evidence="1" type="ORF">EYF80_019446</name>
</gene>
<proteinExistence type="predicted"/>
<reference evidence="1 2" key="1">
    <citation type="submission" date="2019-03" db="EMBL/GenBank/DDBJ databases">
        <title>First draft genome of Liparis tanakae, snailfish: a comprehensive survey of snailfish specific genes.</title>
        <authorList>
            <person name="Kim W."/>
            <person name="Song I."/>
            <person name="Jeong J.-H."/>
            <person name="Kim D."/>
            <person name="Kim S."/>
            <person name="Ryu S."/>
            <person name="Song J.Y."/>
            <person name="Lee S.K."/>
        </authorList>
    </citation>
    <scope>NUCLEOTIDE SEQUENCE [LARGE SCALE GENOMIC DNA]</scope>
    <source>
        <tissue evidence="1">Muscle</tissue>
    </source>
</reference>
<organism evidence="1 2">
    <name type="scientific">Liparis tanakae</name>
    <name type="common">Tanaka's snailfish</name>
    <dbReference type="NCBI Taxonomy" id="230148"/>
    <lineage>
        <taxon>Eukaryota</taxon>
        <taxon>Metazoa</taxon>
        <taxon>Chordata</taxon>
        <taxon>Craniata</taxon>
        <taxon>Vertebrata</taxon>
        <taxon>Euteleostomi</taxon>
        <taxon>Actinopterygii</taxon>
        <taxon>Neopterygii</taxon>
        <taxon>Teleostei</taxon>
        <taxon>Neoteleostei</taxon>
        <taxon>Acanthomorphata</taxon>
        <taxon>Eupercaria</taxon>
        <taxon>Perciformes</taxon>
        <taxon>Cottioidei</taxon>
        <taxon>Cottales</taxon>
        <taxon>Liparidae</taxon>
        <taxon>Liparis</taxon>
    </lineage>
</organism>
<evidence type="ECO:0000313" key="1">
    <source>
        <dbReference type="EMBL" id="TNN70232.1"/>
    </source>
</evidence>
<dbReference type="AlphaFoldDB" id="A0A4Z2HZ52"/>
<evidence type="ECO:0000313" key="2">
    <source>
        <dbReference type="Proteomes" id="UP000314294"/>
    </source>
</evidence>
<keyword evidence="2" id="KW-1185">Reference proteome</keyword>
<name>A0A4Z2HZ52_9TELE</name>
<protein>
    <submittedName>
        <fullName evidence="1">Uncharacterized protein</fullName>
    </submittedName>
</protein>